<evidence type="ECO:0000313" key="3">
    <source>
        <dbReference type="Proteomes" id="UP000623687"/>
    </source>
</evidence>
<feature type="compositionally biased region" description="Basic and acidic residues" evidence="1">
    <location>
        <begin position="306"/>
        <end position="315"/>
    </location>
</feature>
<sequence length="873" mass="96718">MNVETGSQRNCAFSVQTFVINLRQKAPVSLRLQATYALIKVEVLNVDVGVPLPDALFHTRIREKGTQPRTQKVGTSNAGDRPTPPLPNTNLLRALAQRQRSRSRTPIPIAPQPLRDLGHRQLLRNDPLRSHPPISDVEVVTTSQSQVANTDRGLNQAASASGASNTLLPSTLALGRTPGPEFPGFDHETRRSQQPAAFGDSGRGQDSLPVHPLNLDQAGGVGSQTSTISDNNLGSTAVRSPDTGLDQPFVSESQIQPPSTLLSPIRTVPGIESPRAMRPSHRFAVSAMRTTIESDEQRSPPPPVESRPRDSHERGNNTTTSSHLFGNLFTTPVTIAQTLASLYRGRPTQHTATIAPDALDGQVVAEAEAERDVGPWYHGLDADMVMSSPTSSGGGSRSHDAVYAHSNVYDVILGQPLYQRELSPLSLMDCDNAALDDHTDAPPGTTEVPAEIHDIVASQPIHSPRDPQPTPPTHSSPLPEGLNPWQWYLPNDPRYREAPARYGSSHVSRIDPIDRLCEQVLGLAEVIRTDRQELGGKIKGLIEAVQSDRLRVQDQIKALEQRPLREADGPRRKGSEPKRTSNPKRRPADTVLLASQIRTYFTYLVGGSHRLLQVSVSEEEAESYATLWNTDDGLSAPDCCDKANFRYDVLGPPKSPWNKSAARVFVKAFEEWADVELDKETTMEAVATWIKSLRQTRHQSRLSRSQREDAKRTARRQGRKRSLFHMRLDVAQEHPLLRQHVPLLERLGVDGMSSDESDVDDAGDGGARARRPIYQVITPAWRATEVGDWLETFDSVYLLSRRSKQDLRGQYPRLRGRIPVKVDDKAKPVPSLPRNAYHASWITLQRQVEFRLKPMNQDYPFCHENGLISSQID</sequence>
<feature type="region of interest" description="Disordered" evidence="1">
    <location>
        <begin position="558"/>
        <end position="588"/>
    </location>
</feature>
<protein>
    <submittedName>
        <fullName evidence="2">Uncharacterized protein</fullName>
    </submittedName>
</protein>
<accession>A0A8H6ZIH4</accession>
<feature type="region of interest" description="Disordered" evidence="1">
    <location>
        <begin position="460"/>
        <end position="481"/>
    </location>
</feature>
<gene>
    <name evidence="2" type="ORF">PC9H_011257</name>
</gene>
<dbReference type="Proteomes" id="UP000623687">
    <property type="component" value="Unassembled WGS sequence"/>
</dbReference>
<dbReference type="EMBL" id="JACETU010000009">
    <property type="protein sequence ID" value="KAF7420739.1"/>
    <property type="molecule type" value="Genomic_DNA"/>
</dbReference>
<proteinExistence type="predicted"/>
<dbReference type="GeneID" id="59381075"/>
<dbReference type="RefSeq" id="XP_036626597.1">
    <property type="nucleotide sequence ID" value="XM_036780742.1"/>
</dbReference>
<dbReference type="OrthoDB" id="3224221at2759"/>
<feature type="compositionally biased region" description="Basic and acidic residues" evidence="1">
    <location>
        <begin position="558"/>
        <end position="579"/>
    </location>
</feature>
<dbReference type="AlphaFoldDB" id="A0A8H6ZIH4"/>
<evidence type="ECO:0000256" key="1">
    <source>
        <dbReference type="SAM" id="MobiDB-lite"/>
    </source>
</evidence>
<feature type="region of interest" description="Disordered" evidence="1">
    <location>
        <begin position="698"/>
        <end position="719"/>
    </location>
</feature>
<feature type="region of interest" description="Disordered" evidence="1">
    <location>
        <begin position="61"/>
        <end position="150"/>
    </location>
</feature>
<feature type="region of interest" description="Disordered" evidence="1">
    <location>
        <begin position="169"/>
        <end position="325"/>
    </location>
</feature>
<dbReference type="VEuPathDB" id="FungiDB:PC9H_011257"/>
<reference evidence="2" key="1">
    <citation type="submission" date="2019-07" db="EMBL/GenBank/DDBJ databases">
        <authorList>
            <person name="Palmer J.M."/>
        </authorList>
    </citation>
    <scope>NUCLEOTIDE SEQUENCE</scope>
    <source>
        <strain evidence="2">PC9</strain>
    </source>
</reference>
<comment type="caution">
    <text evidence="2">The sequence shown here is derived from an EMBL/GenBank/DDBJ whole genome shotgun (WGS) entry which is preliminary data.</text>
</comment>
<feature type="compositionally biased region" description="Polar residues" evidence="1">
    <location>
        <begin position="250"/>
        <end position="262"/>
    </location>
</feature>
<organism evidence="2 3">
    <name type="scientific">Pleurotus ostreatus</name>
    <name type="common">Oyster mushroom</name>
    <name type="synonym">White-rot fungus</name>
    <dbReference type="NCBI Taxonomy" id="5322"/>
    <lineage>
        <taxon>Eukaryota</taxon>
        <taxon>Fungi</taxon>
        <taxon>Dikarya</taxon>
        <taxon>Basidiomycota</taxon>
        <taxon>Agaricomycotina</taxon>
        <taxon>Agaricomycetes</taxon>
        <taxon>Agaricomycetidae</taxon>
        <taxon>Agaricales</taxon>
        <taxon>Pleurotineae</taxon>
        <taxon>Pleurotaceae</taxon>
        <taxon>Pleurotus</taxon>
    </lineage>
</organism>
<evidence type="ECO:0000313" key="2">
    <source>
        <dbReference type="EMBL" id="KAF7420739.1"/>
    </source>
</evidence>
<feature type="compositionally biased region" description="Low complexity" evidence="1">
    <location>
        <begin position="88"/>
        <end position="98"/>
    </location>
</feature>
<feature type="compositionally biased region" description="Polar residues" evidence="1">
    <location>
        <begin position="223"/>
        <end position="238"/>
    </location>
</feature>
<feature type="compositionally biased region" description="Polar residues" evidence="1">
    <location>
        <begin position="140"/>
        <end position="150"/>
    </location>
</feature>
<name>A0A8H6ZIH4_PLEOS</name>
<feature type="compositionally biased region" description="Polar residues" evidence="1">
    <location>
        <begin position="316"/>
        <end position="325"/>
    </location>
</feature>
<keyword evidence="3" id="KW-1185">Reference proteome</keyword>
<feature type="compositionally biased region" description="Polar residues" evidence="1">
    <location>
        <begin position="67"/>
        <end position="78"/>
    </location>
</feature>